<evidence type="ECO:0000256" key="1">
    <source>
        <dbReference type="ARBA" id="ARBA00001953"/>
    </source>
</evidence>
<keyword evidence="10" id="KW-0511">Multifunctional enzyme</keyword>
<dbReference type="InterPro" id="IPR000891">
    <property type="entry name" value="PYR_CT"/>
</dbReference>
<dbReference type="Gene3D" id="3.30.470.20">
    <property type="entry name" value="ATP-grasp fold, B domain"/>
    <property type="match status" value="1"/>
</dbReference>
<dbReference type="SUPFAM" id="SSF52440">
    <property type="entry name" value="PreATP-grasp domain"/>
    <property type="match status" value="1"/>
</dbReference>
<evidence type="ECO:0000256" key="10">
    <source>
        <dbReference type="ARBA" id="ARBA00023268"/>
    </source>
</evidence>
<dbReference type="CDD" id="cd07937">
    <property type="entry name" value="DRE_TIM_PC_TC_5S"/>
    <property type="match status" value="1"/>
</dbReference>
<dbReference type="FunFam" id="3.30.470.20:FF:000012">
    <property type="entry name" value="Pyruvate carboxylase"/>
    <property type="match status" value="1"/>
</dbReference>
<feature type="domain" description="Pyruvate carboxyltransferase" evidence="17">
    <location>
        <begin position="618"/>
        <end position="887"/>
    </location>
</feature>
<dbReference type="SUPFAM" id="SSF56059">
    <property type="entry name" value="Glutathione synthetase ATP-binding domain-like"/>
    <property type="match status" value="1"/>
</dbReference>
<evidence type="ECO:0000256" key="7">
    <source>
        <dbReference type="ARBA" id="ARBA00022741"/>
    </source>
</evidence>
<evidence type="ECO:0000256" key="11">
    <source>
        <dbReference type="PROSITE-ProRule" id="PRU00409"/>
    </source>
</evidence>
<keyword evidence="19" id="KW-1185">Reference proteome</keyword>
<sequence>MRPAGLLLLSTLLPTAHAFRAIGGAVSRRPTTRAAATVVASEANALADPCIDCDVIDMKESPRRPATPFKRIMAANRAEIAVRIMRAATELNLATVAIYGYEDRYSQHRWGADQSFMLEKKEGQSPVQAYLDIEQIIAIAKEHQVDAIHPGYGFLSESSAFAKACAAANITFVGPTVENLVTFADKTSARAQAIIANVPVVPGTENPLTTPEEAIAFVEKNGLPVIIKAAMGGGGKGMRVVRKEEDLVPFFKSASSEALASFGDGSVFIERFVDQPRHIEVQIIGDGKGGAVHLWERDCSVQRRHQKVIEMAPAWNLAPELREKLQQDALRLMKSAKYLNAGTVEFLVDKENRYYFIEVNPRIQVEHTVTEEVTGIDLVQAQMRIAGGATLEEVGLVQENIVARGIALQCRVTTENPERNFAPDTGTLSVYRHSAGFGMRMDGIGYSGMTISPYYDSLLVKYTARGSNFEEVVRRMRRALQEARIRGVKTNIPFLLNVLTHPEFETGVVTTSFIDNNPSLLAISTSSWNFASKSQQSMSQVGKVEKLIRYLGNLAVNGHPAELGADPTKLKSAPPVPDPVVPSEAKGWPKPQLKGWRDVLLAEGPEGLSKAVRAHKGLLITDTTMRDAHQSLLATRMRTAELLRAADATGECLSEAFSLEMWGGATFDVAMRFLHECPWERLERLREAIPHIPFQMLLRGANAVGYTNYPDNVVYKFCEEAQAKGIDIFRVFDSLNYLDNLKLGVDAAGAAGGFVEGTMCYTGDVADPTKSKYNIDYYLKLADELASMGVHSIAIKDMAGLLTPRAAKMLVSEIRKQLPDMPIHVHTHDTAGAGVASQLAAAEAGADIVDAAIDGLSGLTSQPSLGALVANVKGTELDTGINLDDLTGLNTYWENVRGLYLPFESGQLSGSSDVYKHEIPGGQFTNLLYQSKQLGLTERWPEIKRKYAEANLLLGDIPKVTPSSKVVGDLAQFMVAGKLSPEQVIEQAESLALPDSVVQYFRGEIGQPPGGFPEPITSRVRKGRPMADGRTHFSERPGASLQPYNFEAAREVLEAKYGAQSIQFKDVLSHALYPKVFEEWKDFELIFGHVAELPTNLFLHPMKPGDEYELDMEEGRSFLVKLVSITDADASGTRQVIFELNGERWFVPVTDKSNAQSSNVREKASSDPGSVGAPMPGVVVDVKVKVGDVVTEGEQLITMSAMKMETAIPAPRSGVIERVTVNAGDKVDGDDLLASIVDGP</sequence>
<dbReference type="NCBIfam" id="NF009554">
    <property type="entry name" value="PRK12999.1"/>
    <property type="match status" value="1"/>
</dbReference>
<dbReference type="Pfam" id="PF02785">
    <property type="entry name" value="Biotin_carb_C"/>
    <property type="match status" value="1"/>
</dbReference>
<feature type="region of interest" description="Disordered" evidence="12">
    <location>
        <begin position="567"/>
        <end position="587"/>
    </location>
</feature>
<proteinExistence type="predicted"/>
<dbReference type="InterPro" id="IPR011761">
    <property type="entry name" value="ATP-grasp"/>
</dbReference>
<evidence type="ECO:0000256" key="3">
    <source>
        <dbReference type="ARBA" id="ARBA00013057"/>
    </source>
</evidence>
<dbReference type="Gene3D" id="3.20.20.70">
    <property type="entry name" value="Aldolase class I"/>
    <property type="match status" value="1"/>
</dbReference>
<dbReference type="InterPro" id="IPR005481">
    <property type="entry name" value="BC-like_N"/>
</dbReference>
<dbReference type="InterPro" id="IPR003379">
    <property type="entry name" value="Carboxylase_cons_dom"/>
</dbReference>
<dbReference type="InterPro" id="IPR001882">
    <property type="entry name" value="Biotin_BS"/>
</dbReference>
<dbReference type="NCBIfam" id="TIGR01235">
    <property type="entry name" value="pyruv_carbox"/>
    <property type="match status" value="1"/>
</dbReference>
<feature type="chain" id="PRO_5044207200" description="pyruvate carboxylase" evidence="13">
    <location>
        <begin position="19"/>
        <end position="1240"/>
    </location>
</feature>
<keyword evidence="13" id="KW-0732">Signal</keyword>
<evidence type="ECO:0000256" key="5">
    <source>
        <dbReference type="ARBA" id="ARBA00022598"/>
    </source>
</evidence>
<dbReference type="EMBL" id="JBGBPQ010000008">
    <property type="protein sequence ID" value="KAL1520496.1"/>
    <property type="molecule type" value="Genomic_DNA"/>
</dbReference>
<evidence type="ECO:0000313" key="19">
    <source>
        <dbReference type="Proteomes" id="UP001515480"/>
    </source>
</evidence>
<comment type="caution">
    <text evidence="18">The sequence shown here is derived from an EMBL/GenBank/DDBJ whole genome shotgun (WGS) entry which is preliminary data.</text>
</comment>
<dbReference type="InterPro" id="IPR005479">
    <property type="entry name" value="CPAse_ATP-bd"/>
</dbReference>
<feature type="domain" description="Biotin carboxylation" evidence="16">
    <location>
        <begin position="68"/>
        <end position="519"/>
    </location>
</feature>
<evidence type="ECO:0000256" key="13">
    <source>
        <dbReference type="SAM" id="SignalP"/>
    </source>
</evidence>
<dbReference type="Proteomes" id="UP001515480">
    <property type="component" value="Unassembled WGS sequence"/>
</dbReference>
<keyword evidence="4" id="KW-0312">Gluconeogenesis</keyword>
<feature type="domain" description="ATP-grasp" evidence="15">
    <location>
        <begin position="192"/>
        <end position="387"/>
    </location>
</feature>
<keyword evidence="5" id="KW-0436">Ligase</keyword>
<dbReference type="GO" id="GO:0005737">
    <property type="term" value="C:cytoplasm"/>
    <property type="evidence" value="ECO:0007669"/>
    <property type="project" value="TreeGrafter"/>
</dbReference>
<dbReference type="PROSITE" id="PS50991">
    <property type="entry name" value="PYR_CT"/>
    <property type="match status" value="1"/>
</dbReference>
<feature type="domain" description="Lipoyl-binding" evidence="14">
    <location>
        <begin position="1162"/>
        <end position="1237"/>
    </location>
</feature>
<keyword evidence="7 11" id="KW-0547">Nucleotide-binding</keyword>
<dbReference type="Pfam" id="PF00289">
    <property type="entry name" value="Biotin_carb_N"/>
    <property type="match status" value="1"/>
</dbReference>
<dbReference type="PROSITE" id="PS00867">
    <property type="entry name" value="CPSASE_2"/>
    <property type="match status" value="1"/>
</dbReference>
<dbReference type="FunFam" id="2.40.50.100:FF:000003">
    <property type="entry name" value="Acetyl-CoA carboxylase biotin carboxyl carrier protein"/>
    <property type="match status" value="1"/>
</dbReference>
<dbReference type="InterPro" id="IPR005482">
    <property type="entry name" value="Biotin_COase_C"/>
</dbReference>
<dbReference type="Pfam" id="PF00364">
    <property type="entry name" value="Biotin_lipoyl"/>
    <property type="match status" value="1"/>
</dbReference>
<dbReference type="InterPro" id="IPR011053">
    <property type="entry name" value="Single_hybrid_motif"/>
</dbReference>
<dbReference type="GO" id="GO:0046872">
    <property type="term" value="F:metal ion binding"/>
    <property type="evidence" value="ECO:0007669"/>
    <property type="project" value="UniProtKB-KW"/>
</dbReference>
<dbReference type="Gene3D" id="2.40.50.100">
    <property type="match status" value="1"/>
</dbReference>
<evidence type="ECO:0000259" key="15">
    <source>
        <dbReference type="PROSITE" id="PS50975"/>
    </source>
</evidence>
<dbReference type="Pfam" id="PF00682">
    <property type="entry name" value="HMGL-like"/>
    <property type="match status" value="1"/>
</dbReference>
<evidence type="ECO:0000259" key="17">
    <source>
        <dbReference type="PROSITE" id="PS50991"/>
    </source>
</evidence>
<name>A0AB34JG84_PRYPA</name>
<dbReference type="SUPFAM" id="SSF51230">
    <property type="entry name" value="Single hybrid motif"/>
    <property type="match status" value="1"/>
</dbReference>
<dbReference type="CDD" id="cd06850">
    <property type="entry name" value="biotinyl_domain"/>
    <property type="match status" value="1"/>
</dbReference>
<evidence type="ECO:0000256" key="6">
    <source>
        <dbReference type="ARBA" id="ARBA00022723"/>
    </source>
</evidence>
<dbReference type="GO" id="GO:0006094">
    <property type="term" value="P:gluconeogenesis"/>
    <property type="evidence" value="ECO:0007669"/>
    <property type="project" value="UniProtKB-KW"/>
</dbReference>
<dbReference type="Pfam" id="PF02786">
    <property type="entry name" value="CPSase_L_D2"/>
    <property type="match status" value="1"/>
</dbReference>
<dbReference type="InterPro" id="IPR011054">
    <property type="entry name" value="Rudment_hybrid_motif"/>
</dbReference>
<dbReference type="InterPro" id="IPR013785">
    <property type="entry name" value="Aldolase_TIM"/>
</dbReference>
<dbReference type="GO" id="GO:0005524">
    <property type="term" value="F:ATP binding"/>
    <property type="evidence" value="ECO:0007669"/>
    <property type="project" value="UniProtKB-UniRule"/>
</dbReference>
<dbReference type="Pfam" id="PF02436">
    <property type="entry name" value="PYC_OADA"/>
    <property type="match status" value="1"/>
</dbReference>
<dbReference type="PROSITE" id="PS50975">
    <property type="entry name" value="ATP_GRASP"/>
    <property type="match status" value="1"/>
</dbReference>
<dbReference type="PROSITE" id="PS50979">
    <property type="entry name" value="BC"/>
    <property type="match status" value="1"/>
</dbReference>
<gene>
    <name evidence="18" type="ORF">AB1Y20_022075</name>
</gene>
<keyword evidence="8 11" id="KW-0067">ATP-binding</keyword>
<evidence type="ECO:0000256" key="2">
    <source>
        <dbReference type="ARBA" id="ARBA00004742"/>
    </source>
</evidence>
<keyword evidence="9" id="KW-0092">Biotin</keyword>
<evidence type="ECO:0000256" key="12">
    <source>
        <dbReference type="SAM" id="MobiDB-lite"/>
    </source>
</evidence>
<dbReference type="InterPro" id="IPR016185">
    <property type="entry name" value="PreATP-grasp_dom_sf"/>
</dbReference>
<evidence type="ECO:0000256" key="8">
    <source>
        <dbReference type="ARBA" id="ARBA00022840"/>
    </source>
</evidence>
<evidence type="ECO:0000313" key="18">
    <source>
        <dbReference type="EMBL" id="KAL1520496.1"/>
    </source>
</evidence>
<dbReference type="FunFam" id="3.30.1490.20:FF:000018">
    <property type="entry name" value="Biotin carboxylase"/>
    <property type="match status" value="1"/>
</dbReference>
<evidence type="ECO:0000259" key="16">
    <source>
        <dbReference type="PROSITE" id="PS50979"/>
    </source>
</evidence>
<protein>
    <recommendedName>
        <fullName evidence="3">pyruvate carboxylase</fullName>
        <ecNumber evidence="3">6.4.1.1</ecNumber>
    </recommendedName>
</protein>
<dbReference type="AlphaFoldDB" id="A0AB34JG84"/>
<dbReference type="PROSITE" id="PS00188">
    <property type="entry name" value="BIOTIN"/>
    <property type="match status" value="1"/>
</dbReference>
<dbReference type="InterPro" id="IPR011764">
    <property type="entry name" value="Biotin_carboxylation_dom"/>
</dbReference>
<dbReference type="FunFam" id="3.20.20.70:FF:000033">
    <property type="entry name" value="Pyruvate carboxylase"/>
    <property type="match status" value="1"/>
</dbReference>
<dbReference type="InterPro" id="IPR000089">
    <property type="entry name" value="Biotin_lipoyl"/>
</dbReference>
<dbReference type="SMART" id="SM00878">
    <property type="entry name" value="Biotin_carb_C"/>
    <property type="match status" value="1"/>
</dbReference>
<keyword evidence="6" id="KW-0479">Metal-binding</keyword>
<evidence type="ECO:0000256" key="4">
    <source>
        <dbReference type="ARBA" id="ARBA00022432"/>
    </source>
</evidence>
<dbReference type="InterPro" id="IPR055268">
    <property type="entry name" value="PCB-like"/>
</dbReference>
<dbReference type="Gene3D" id="3.10.600.10">
    <property type="entry name" value="pyruvate carboxylase f1077a mutant domain"/>
    <property type="match status" value="1"/>
</dbReference>
<comment type="cofactor">
    <cofactor evidence="1">
        <name>biotin</name>
        <dbReference type="ChEBI" id="CHEBI:57586"/>
    </cofactor>
</comment>
<dbReference type="InterPro" id="IPR005930">
    <property type="entry name" value="Pyruv_COase"/>
</dbReference>
<reference evidence="18 19" key="1">
    <citation type="journal article" date="2024" name="Science">
        <title>Giant polyketide synthase enzymes in the biosynthesis of giant marine polyether toxins.</title>
        <authorList>
            <person name="Fallon T.R."/>
            <person name="Shende V.V."/>
            <person name="Wierzbicki I.H."/>
            <person name="Pendleton A.L."/>
            <person name="Watervoot N.F."/>
            <person name="Auber R.P."/>
            <person name="Gonzalez D.J."/>
            <person name="Wisecaver J.H."/>
            <person name="Moore B.S."/>
        </authorList>
    </citation>
    <scope>NUCLEOTIDE SEQUENCE [LARGE SCALE GENOMIC DNA]</scope>
    <source>
        <strain evidence="18 19">12B1</strain>
    </source>
</reference>
<accession>A0AB34JG84</accession>
<organism evidence="18 19">
    <name type="scientific">Prymnesium parvum</name>
    <name type="common">Toxic golden alga</name>
    <dbReference type="NCBI Taxonomy" id="97485"/>
    <lineage>
        <taxon>Eukaryota</taxon>
        <taxon>Haptista</taxon>
        <taxon>Haptophyta</taxon>
        <taxon>Prymnesiophyceae</taxon>
        <taxon>Prymnesiales</taxon>
        <taxon>Prymnesiaceae</taxon>
        <taxon>Prymnesium</taxon>
    </lineage>
</organism>
<evidence type="ECO:0000256" key="9">
    <source>
        <dbReference type="ARBA" id="ARBA00023267"/>
    </source>
</evidence>
<dbReference type="PROSITE" id="PS50968">
    <property type="entry name" value="BIOTINYL_LIPOYL"/>
    <property type="match status" value="1"/>
</dbReference>
<dbReference type="NCBIfam" id="NF006761">
    <property type="entry name" value="PRK09282.1"/>
    <property type="match status" value="1"/>
</dbReference>
<dbReference type="GO" id="GO:0004736">
    <property type="term" value="F:pyruvate carboxylase activity"/>
    <property type="evidence" value="ECO:0007669"/>
    <property type="project" value="UniProtKB-EC"/>
</dbReference>
<dbReference type="SUPFAM" id="SSF51246">
    <property type="entry name" value="Rudiment single hybrid motif"/>
    <property type="match status" value="1"/>
</dbReference>
<dbReference type="SUPFAM" id="SSF89000">
    <property type="entry name" value="post-HMGL domain-like"/>
    <property type="match status" value="1"/>
</dbReference>
<comment type="pathway">
    <text evidence="2">Carbohydrate biosynthesis; gluconeogenesis.</text>
</comment>
<dbReference type="SUPFAM" id="SSF51569">
    <property type="entry name" value="Aldolase"/>
    <property type="match status" value="1"/>
</dbReference>
<dbReference type="PANTHER" id="PTHR43778:SF2">
    <property type="entry name" value="PYRUVATE CARBOXYLASE, MITOCHONDRIAL"/>
    <property type="match status" value="1"/>
</dbReference>
<evidence type="ECO:0000259" key="14">
    <source>
        <dbReference type="PROSITE" id="PS50968"/>
    </source>
</evidence>
<dbReference type="PANTHER" id="PTHR43778">
    <property type="entry name" value="PYRUVATE CARBOXYLASE"/>
    <property type="match status" value="1"/>
</dbReference>
<feature type="signal peptide" evidence="13">
    <location>
        <begin position="1"/>
        <end position="18"/>
    </location>
</feature>
<dbReference type="EC" id="6.4.1.1" evidence="3"/>